<dbReference type="PROSITE" id="PS00061">
    <property type="entry name" value="ADH_SHORT"/>
    <property type="match status" value="1"/>
</dbReference>
<dbReference type="PRINTS" id="PR00080">
    <property type="entry name" value="SDRFAMILY"/>
</dbReference>
<accession>A0ABT8AG97</accession>
<dbReference type="Proteomes" id="UP001529369">
    <property type="component" value="Unassembled WGS sequence"/>
</dbReference>
<dbReference type="EMBL" id="JAUFPN010000306">
    <property type="protein sequence ID" value="MDN3568782.1"/>
    <property type="molecule type" value="Genomic_DNA"/>
</dbReference>
<comment type="catalytic activity">
    <reaction evidence="3">
        <text>L-allo-threonine + NADP(+) = aminoacetone + CO2 + NADPH</text>
        <dbReference type="Rhea" id="RHEA:43524"/>
        <dbReference type="ChEBI" id="CHEBI:16526"/>
        <dbReference type="ChEBI" id="CHEBI:57783"/>
        <dbReference type="ChEBI" id="CHEBI:58320"/>
        <dbReference type="ChEBI" id="CHEBI:58349"/>
        <dbReference type="ChEBI" id="CHEBI:58585"/>
        <dbReference type="EC" id="1.1.1.381"/>
    </reaction>
</comment>
<evidence type="ECO:0000313" key="12">
    <source>
        <dbReference type="EMBL" id="MDN3568782.1"/>
    </source>
</evidence>
<sequence>MPVMKQMSRTYRRALVTGATGGIGGALARALPVATDLLLTGRNAEALAQLVQELARPGRRVDVVVADLGTDPGREAVAVAAEAFAIDLLICNAGQGPFGDFLDAEEPALRDTVSVNVMAPLVLLHRLLPGMLTRAAAAGRRAGVIVTSSGVAFYPVPRLATYAASKAFSLSLTEALAAELDGAPVDLLALCPTATKSHFAERSGYGPSLPGAQDPAAVARAALQALGRQRTLTLGPISGSVLTVPALVRAGMAQAISLLVRRGDGARSRRR</sequence>
<evidence type="ECO:0000256" key="5">
    <source>
        <dbReference type="ARBA" id="ARBA00044059"/>
    </source>
</evidence>
<comment type="catalytic activity">
    <reaction evidence="10">
        <text>3-hydroxypropanoate + NADP(+) = 3-oxopropanoate + NADPH + H(+)</text>
        <dbReference type="Rhea" id="RHEA:26438"/>
        <dbReference type="ChEBI" id="CHEBI:15378"/>
        <dbReference type="ChEBI" id="CHEBI:16510"/>
        <dbReference type="ChEBI" id="CHEBI:33190"/>
        <dbReference type="ChEBI" id="CHEBI:57783"/>
        <dbReference type="ChEBI" id="CHEBI:58349"/>
        <dbReference type="EC" id="1.1.1.298"/>
    </reaction>
</comment>
<evidence type="ECO:0000256" key="1">
    <source>
        <dbReference type="ARBA" id="ARBA00006484"/>
    </source>
</evidence>
<dbReference type="EC" id="1.1.1.381" evidence="5"/>
<evidence type="ECO:0000256" key="4">
    <source>
        <dbReference type="ARBA" id="ARBA00044050"/>
    </source>
</evidence>
<comment type="caution">
    <text evidence="12">The sequence shown here is derived from an EMBL/GenBank/DDBJ whole genome shotgun (WGS) entry which is preliminary data.</text>
</comment>
<dbReference type="RefSeq" id="WP_290320902.1">
    <property type="nucleotide sequence ID" value="NZ_JAUFPN010000306.1"/>
</dbReference>
<evidence type="ECO:0000313" key="13">
    <source>
        <dbReference type="Proteomes" id="UP001529369"/>
    </source>
</evidence>
<comment type="similarity">
    <text evidence="1 11">Belongs to the short-chain dehydrogenases/reductases (SDR) family.</text>
</comment>
<dbReference type="SUPFAM" id="SSF51735">
    <property type="entry name" value="NAD(P)-binding Rossmann-fold domains"/>
    <property type="match status" value="1"/>
</dbReference>
<evidence type="ECO:0000256" key="2">
    <source>
        <dbReference type="ARBA" id="ARBA00023002"/>
    </source>
</evidence>
<comment type="function">
    <text evidence="9">NADP-dependent dehydrogenase with broad substrate specificity acting on 3-hydroxy acids. Catalyzes the NADP-dependent oxidation of L-allo-threonine to L-2-amino-3-keto-butyrate, which is spontaneously decarboxylated into aminoacetone. Also acts on D-threonine, L-serine, D-serine, D-3-hydroxyisobutyrate, L-3-hydroxyisobutyrate, D-glycerate and L-glycerate. Able to catalyze the reduction of the malonic semialdehyde to 3-hydroxypropionic acid. YdfG is apparently supplementing RutE, the presumed malonic semialdehyde reductase involved in pyrimidine degradation since both are able to detoxify malonic semialdehyde.</text>
</comment>
<keyword evidence="13" id="KW-1185">Reference proteome</keyword>
<dbReference type="CDD" id="cd05233">
    <property type="entry name" value="SDR_c"/>
    <property type="match status" value="1"/>
</dbReference>
<dbReference type="PRINTS" id="PR00081">
    <property type="entry name" value="GDHRDH"/>
</dbReference>
<dbReference type="Gene3D" id="3.40.50.720">
    <property type="entry name" value="NAD(P)-binding Rossmann-like Domain"/>
    <property type="match status" value="1"/>
</dbReference>
<evidence type="ECO:0000256" key="11">
    <source>
        <dbReference type="RuleBase" id="RU000363"/>
    </source>
</evidence>
<name>A0ABT8AG97_9PROT</name>
<evidence type="ECO:0000256" key="10">
    <source>
        <dbReference type="ARBA" id="ARBA00047274"/>
    </source>
</evidence>
<evidence type="ECO:0000256" key="6">
    <source>
        <dbReference type="ARBA" id="ARBA00044065"/>
    </source>
</evidence>
<evidence type="ECO:0000256" key="7">
    <source>
        <dbReference type="ARBA" id="ARBA00044271"/>
    </source>
</evidence>
<organism evidence="12 13">
    <name type="scientific">Paeniroseomonas aquatica</name>
    <dbReference type="NCBI Taxonomy" id="373043"/>
    <lineage>
        <taxon>Bacteria</taxon>
        <taxon>Pseudomonadati</taxon>
        <taxon>Pseudomonadota</taxon>
        <taxon>Alphaproteobacteria</taxon>
        <taxon>Acetobacterales</taxon>
        <taxon>Acetobacteraceae</taxon>
        <taxon>Paeniroseomonas</taxon>
    </lineage>
</organism>
<gene>
    <name evidence="12" type="ORF">QWZ14_30770</name>
</gene>
<dbReference type="InterPro" id="IPR002347">
    <property type="entry name" value="SDR_fam"/>
</dbReference>
<dbReference type="EC" id="1.1.1.298" evidence="4"/>
<dbReference type="InterPro" id="IPR020904">
    <property type="entry name" value="Sc_DH/Rdtase_CS"/>
</dbReference>
<keyword evidence="2" id="KW-0560">Oxidoreductase</keyword>
<reference evidence="13" key="1">
    <citation type="journal article" date="2019" name="Int. J. Syst. Evol. Microbiol.">
        <title>The Global Catalogue of Microorganisms (GCM) 10K type strain sequencing project: providing services to taxonomists for standard genome sequencing and annotation.</title>
        <authorList>
            <consortium name="The Broad Institute Genomics Platform"/>
            <consortium name="The Broad Institute Genome Sequencing Center for Infectious Disease"/>
            <person name="Wu L."/>
            <person name="Ma J."/>
        </authorList>
    </citation>
    <scope>NUCLEOTIDE SEQUENCE [LARGE SCALE GENOMIC DNA]</scope>
    <source>
        <strain evidence="13">CECT 7131</strain>
    </source>
</reference>
<evidence type="ECO:0000256" key="9">
    <source>
        <dbReference type="ARBA" id="ARBA00045650"/>
    </source>
</evidence>
<dbReference type="Pfam" id="PF00106">
    <property type="entry name" value="adh_short"/>
    <property type="match status" value="1"/>
</dbReference>
<dbReference type="PANTHER" id="PTHR43086:SF3">
    <property type="entry name" value="NADP-DEPENDENT 3-HYDROXY ACID DEHYDROGENASE YDFG"/>
    <property type="match status" value="1"/>
</dbReference>
<protein>
    <recommendedName>
        <fullName evidence="6">NADP-dependent 3-hydroxy acid dehydrogenase YdfG</fullName>
        <ecNumber evidence="4">1.1.1.298</ecNumber>
        <ecNumber evidence="5">1.1.1.381</ecNumber>
    </recommendedName>
    <alternativeName>
        <fullName evidence="8">L-allo-threonine dehydrogenase</fullName>
    </alternativeName>
    <alternativeName>
        <fullName evidence="7">Malonic semialdehyde reductase</fullName>
    </alternativeName>
</protein>
<dbReference type="InterPro" id="IPR036291">
    <property type="entry name" value="NAD(P)-bd_dom_sf"/>
</dbReference>
<proteinExistence type="inferred from homology"/>
<dbReference type="PANTHER" id="PTHR43086">
    <property type="entry name" value="VERY-LONG-CHAIN 3-OXOOACYL-COA REDUCTASE"/>
    <property type="match status" value="1"/>
</dbReference>
<evidence type="ECO:0000256" key="3">
    <source>
        <dbReference type="ARBA" id="ARBA00043812"/>
    </source>
</evidence>
<evidence type="ECO:0000256" key="8">
    <source>
        <dbReference type="ARBA" id="ARBA00044349"/>
    </source>
</evidence>